<accession>A0A7C9P6X5</accession>
<proteinExistence type="predicted"/>
<dbReference type="GO" id="GO:0016757">
    <property type="term" value="F:glycosyltransferase activity"/>
    <property type="evidence" value="ECO:0007669"/>
    <property type="project" value="InterPro"/>
</dbReference>
<dbReference type="Pfam" id="PF13692">
    <property type="entry name" value="Glyco_trans_1_4"/>
    <property type="match status" value="1"/>
</dbReference>
<feature type="domain" description="Glycosyl transferase family 1" evidence="1">
    <location>
        <begin position="183"/>
        <end position="346"/>
    </location>
</feature>
<dbReference type="AlphaFoldDB" id="A0A7C9P6X5"/>
<comment type="caution">
    <text evidence="2">The sequence shown here is derived from an EMBL/GenBank/DDBJ whole genome shotgun (WGS) entry which is preliminary data.</text>
</comment>
<gene>
    <name evidence="2" type="ORF">GZ085_04595</name>
</gene>
<reference evidence="2 3" key="1">
    <citation type="submission" date="2019-09" db="EMBL/GenBank/DDBJ databases">
        <title>H2 Metabolism Revealed by Metagenomic Analysis in Subglacial Sediment of East Antarctica.</title>
        <authorList>
            <person name="Yang Z."/>
            <person name="Zhang Y."/>
            <person name="Lv Y."/>
            <person name="Yan W."/>
            <person name="Xiao X."/>
            <person name="Sun B."/>
            <person name="Ma H."/>
        </authorList>
    </citation>
    <scope>NUCLEOTIDE SEQUENCE [LARGE SCALE GENOMIC DNA]</scope>
    <source>
        <strain evidence="2">Bin2_2</strain>
    </source>
</reference>
<dbReference type="CDD" id="cd03801">
    <property type="entry name" value="GT4_PimA-like"/>
    <property type="match status" value="2"/>
</dbReference>
<evidence type="ECO:0000313" key="2">
    <source>
        <dbReference type="EMBL" id="NDP47667.1"/>
    </source>
</evidence>
<organism evidence="2 3">
    <name type="scientific">Sulfuriferula multivorans</name>
    <dbReference type="NCBI Taxonomy" id="1559896"/>
    <lineage>
        <taxon>Bacteria</taxon>
        <taxon>Pseudomonadati</taxon>
        <taxon>Pseudomonadota</taxon>
        <taxon>Betaproteobacteria</taxon>
        <taxon>Nitrosomonadales</taxon>
        <taxon>Sulfuricellaceae</taxon>
        <taxon>Sulfuriferula</taxon>
    </lineage>
</organism>
<protein>
    <submittedName>
        <fullName evidence="2">Glycosyltransferase family 4 protein</fullName>
    </submittedName>
</protein>
<dbReference type="Gene3D" id="3.40.50.2000">
    <property type="entry name" value="Glycogen Phosphorylase B"/>
    <property type="match status" value="4"/>
</dbReference>
<dbReference type="SUPFAM" id="SSF53756">
    <property type="entry name" value="UDP-Glycosyltransferase/glycogen phosphorylase"/>
    <property type="match status" value="2"/>
</dbReference>
<dbReference type="PANTHER" id="PTHR45947:SF3">
    <property type="entry name" value="SULFOQUINOVOSYL TRANSFERASE SQD2"/>
    <property type="match status" value="1"/>
</dbReference>
<dbReference type="Pfam" id="PF00534">
    <property type="entry name" value="Glycos_transf_1"/>
    <property type="match status" value="1"/>
</dbReference>
<keyword evidence="2" id="KW-0808">Transferase</keyword>
<sequence>MKGSFSKPVRMVMVTNIPAPYRLPVYALLAQESDIDLHVIYCSGREPDREWDLEQAQFAHTYLNQSFVRFRGRFIHVNHDVWSVLLSLKPDIVVTTGFNPTHLMAYAWTRVHGARHVAMTDGTFESELKLTTLHRRIRRHVYKHTAAFIGASDGAMRLYGSYGIDAGNTFRSHLCADNARFFNAEPQEKRYDFIFCGRFEAIKNPFFALNVARDVARKLGRRVSIVFVGSGGLENDIRAYAKTVEAEVETAFSGFAKQEALPAWYGASRIFLFPTQWDPWGVVANEACAAGVPVFVSDVAGSAGELVRDGENGFVMQLDFERWVDAAIKLLTDDALYAAMSARGRELVGEYNYDNAALGIAQAVRHADRAFLPWSTYKSKAHPKVAIIQRRMTQYRLPLFNLMREKLDAAGVELIVVSGDPLPSEKLKADTGELPWGTHVPCRYWLKGKLCWQNAMPVALNANLVVVTQENKLLFNYVRPLLKKDRKWAFWGHGRNFQSTSPNSVSERFKRWLSRHVDWWFAYTELSRDAVVESGFPRERITVLNNAIDTAELAQQIESINPAEAEQIRRDFGIGPGPIGLSLASLHADKRLDFLIDAAHRIRAQVPDFQLVIVGDGPQRDLVRKAVKKAGGWIHWLGTQTGRDKARVLSMSRLMLNPGMVGLSVVDSLVAGVPMVTTAYPHHSPEIAYLHSGQNGLMTDDDVESFVAGVVRLLKASNELERLQAGCRESAPAYTIEKMAAHFCNGILDCLSAEEKETPRSRTSRKTAASERV</sequence>
<evidence type="ECO:0000313" key="3">
    <source>
        <dbReference type="Proteomes" id="UP000483432"/>
    </source>
</evidence>
<dbReference type="InterPro" id="IPR001296">
    <property type="entry name" value="Glyco_trans_1"/>
</dbReference>
<name>A0A7C9P6X5_9PROT</name>
<dbReference type="PANTHER" id="PTHR45947">
    <property type="entry name" value="SULFOQUINOVOSYL TRANSFERASE SQD2"/>
    <property type="match status" value="1"/>
</dbReference>
<dbReference type="InterPro" id="IPR050194">
    <property type="entry name" value="Glycosyltransferase_grp1"/>
</dbReference>
<dbReference type="Proteomes" id="UP000483432">
    <property type="component" value="Unassembled WGS sequence"/>
</dbReference>
<dbReference type="EMBL" id="JAAFGW010000047">
    <property type="protein sequence ID" value="NDP47667.1"/>
    <property type="molecule type" value="Genomic_DNA"/>
</dbReference>
<evidence type="ECO:0000259" key="1">
    <source>
        <dbReference type="Pfam" id="PF00534"/>
    </source>
</evidence>